<dbReference type="OMA" id="KECTLME"/>
<organism evidence="2 3">
    <name type="scientific">Bodo saltans</name>
    <name type="common">Flagellated protozoan</name>
    <dbReference type="NCBI Taxonomy" id="75058"/>
    <lineage>
        <taxon>Eukaryota</taxon>
        <taxon>Discoba</taxon>
        <taxon>Euglenozoa</taxon>
        <taxon>Kinetoplastea</taxon>
        <taxon>Metakinetoplastina</taxon>
        <taxon>Eubodonida</taxon>
        <taxon>Bodonidae</taxon>
        <taxon>Bodo</taxon>
    </lineage>
</organism>
<dbReference type="OrthoDB" id="10248186at2759"/>
<dbReference type="EMBL" id="CYKH01001014">
    <property type="protein sequence ID" value="CUG77937.1"/>
    <property type="molecule type" value="Genomic_DNA"/>
</dbReference>
<evidence type="ECO:0000313" key="2">
    <source>
        <dbReference type="EMBL" id="CUG77937.1"/>
    </source>
</evidence>
<name>A0A0S4J3R7_BODSA</name>
<dbReference type="AlphaFoldDB" id="A0A0S4J3R7"/>
<dbReference type="Pfam" id="PF03660">
    <property type="entry name" value="PHF5"/>
    <property type="match status" value="1"/>
</dbReference>
<dbReference type="PANTHER" id="PTHR13120">
    <property type="entry name" value="PHD FINGER-LIKE DOMAIN-CONTAINING PROTEIN 5A"/>
    <property type="match status" value="1"/>
</dbReference>
<dbReference type="Proteomes" id="UP000051952">
    <property type="component" value="Unassembled WGS sequence"/>
</dbReference>
<protein>
    <recommendedName>
        <fullName evidence="4">PHD finger-like domain-containing protein 5A</fullName>
    </recommendedName>
</protein>
<dbReference type="InterPro" id="IPR005345">
    <property type="entry name" value="PHF5"/>
</dbReference>
<evidence type="ECO:0000256" key="1">
    <source>
        <dbReference type="ARBA" id="ARBA00008626"/>
    </source>
</evidence>
<sequence>MCRKMPGIIEGRVCEQHEGRCVICDCFTDMTNIVRICDECGFSKGGDCKCIVCGKDKATEPAFYCRYCVMLEKDRDGCPKVMNLSVHQQMAHVRGNNTTSISPST</sequence>
<dbReference type="GO" id="GO:0000398">
    <property type="term" value="P:mRNA splicing, via spliceosome"/>
    <property type="evidence" value="ECO:0007669"/>
    <property type="project" value="InterPro"/>
</dbReference>
<comment type="similarity">
    <text evidence="1">Belongs to the PHF5 family.</text>
</comment>
<gene>
    <name evidence="2" type="ORF">BSAL_05785</name>
</gene>
<dbReference type="VEuPathDB" id="TriTrypDB:BSAL_05785"/>
<evidence type="ECO:0008006" key="4">
    <source>
        <dbReference type="Google" id="ProtNLM"/>
    </source>
</evidence>
<keyword evidence="3" id="KW-1185">Reference proteome</keyword>
<evidence type="ECO:0000313" key="3">
    <source>
        <dbReference type="Proteomes" id="UP000051952"/>
    </source>
</evidence>
<proteinExistence type="inferred from homology"/>
<reference evidence="3" key="1">
    <citation type="submission" date="2015-09" db="EMBL/GenBank/DDBJ databases">
        <authorList>
            <consortium name="Pathogen Informatics"/>
        </authorList>
    </citation>
    <scope>NUCLEOTIDE SEQUENCE [LARGE SCALE GENOMIC DNA]</scope>
    <source>
        <strain evidence="3">Lake Konstanz</strain>
    </source>
</reference>
<accession>A0A0S4J3R7</accession>